<dbReference type="Pfam" id="PF05673">
    <property type="entry name" value="DUF815"/>
    <property type="match status" value="1"/>
</dbReference>
<organism evidence="1">
    <name type="scientific">human gut metagenome</name>
    <dbReference type="NCBI Taxonomy" id="408170"/>
    <lineage>
        <taxon>unclassified sequences</taxon>
        <taxon>metagenomes</taxon>
        <taxon>organismal metagenomes</taxon>
    </lineage>
</organism>
<dbReference type="PANTHER" id="PTHR42935:SF1">
    <property type="entry name" value="SLR0930 PROTEIN"/>
    <property type="match status" value="1"/>
</dbReference>
<name>K1TTH9_9ZZZZ</name>
<feature type="non-terminal residue" evidence="1">
    <location>
        <position position="189"/>
    </location>
</feature>
<dbReference type="PANTHER" id="PTHR42935">
    <property type="entry name" value="SLR0930 PROTEIN"/>
    <property type="match status" value="1"/>
</dbReference>
<protein>
    <submittedName>
        <fullName evidence="1">Protein containing DUF815</fullName>
    </submittedName>
</protein>
<dbReference type="EMBL" id="AJWZ01001678">
    <property type="protein sequence ID" value="EKC73088.1"/>
    <property type="molecule type" value="Genomic_DNA"/>
</dbReference>
<dbReference type="Gene3D" id="3.40.50.300">
    <property type="entry name" value="P-loop containing nucleotide triphosphate hydrolases"/>
    <property type="match status" value="1"/>
</dbReference>
<feature type="non-terminal residue" evidence="1">
    <location>
        <position position="1"/>
    </location>
</feature>
<sequence>HISENGSGIYAKYKAFVYDNGLLHPIEKPDAIRLSDLKKYESQRKQIIDNTRAFIAGHPADNALLYGDRGTGKSSTVKALLNEYANLRIVQVDKKDVACLPTLYKTLSESPLKFIIFIDDLSFGENDEGFGILKKVLEGSVCGRPSNILIYATTNRRHLIKETESSRMGDNVHSADEIDESMSLSDRFG</sequence>
<gene>
    <name evidence="1" type="ORF">OBE_02566</name>
</gene>
<dbReference type="InterPro" id="IPR008533">
    <property type="entry name" value="DUF815"/>
</dbReference>
<accession>K1TTH9</accession>
<reference evidence="1" key="1">
    <citation type="journal article" date="2013" name="Environ. Microbiol.">
        <title>Microbiota from the distal guts of lean and obese adolescents exhibit partial functional redundancy besides clear differences in community structure.</title>
        <authorList>
            <person name="Ferrer M."/>
            <person name="Ruiz A."/>
            <person name="Lanza F."/>
            <person name="Haange S.B."/>
            <person name="Oberbach A."/>
            <person name="Till H."/>
            <person name="Bargiela R."/>
            <person name="Campoy C."/>
            <person name="Segura M.T."/>
            <person name="Richter M."/>
            <person name="von Bergen M."/>
            <person name="Seifert J."/>
            <person name="Suarez A."/>
        </authorList>
    </citation>
    <scope>NUCLEOTIDE SEQUENCE</scope>
</reference>
<proteinExistence type="predicted"/>
<dbReference type="InterPro" id="IPR027417">
    <property type="entry name" value="P-loop_NTPase"/>
</dbReference>
<dbReference type="SUPFAM" id="SSF52540">
    <property type="entry name" value="P-loop containing nucleoside triphosphate hydrolases"/>
    <property type="match status" value="1"/>
</dbReference>
<comment type="caution">
    <text evidence="1">The sequence shown here is derived from an EMBL/GenBank/DDBJ whole genome shotgun (WGS) entry which is preliminary data.</text>
</comment>
<evidence type="ECO:0000313" key="1">
    <source>
        <dbReference type="EMBL" id="EKC73088.1"/>
    </source>
</evidence>
<dbReference type="AlphaFoldDB" id="K1TTH9"/>